<reference evidence="15 16" key="1">
    <citation type="submission" date="2015-11" db="EMBL/GenBank/DDBJ databases">
        <authorList>
            <person name="Lin W."/>
        </authorList>
    </citation>
    <scope>NUCLEOTIDE SEQUENCE [LARGE SCALE GENOMIC DNA]</scope>
    <source>
        <strain evidence="15 16">HCH-1</strain>
    </source>
</reference>
<feature type="domain" description="4Fe-4S His(Cys)3-ligated-type" evidence="14">
    <location>
        <begin position="78"/>
        <end position="117"/>
    </location>
</feature>
<feature type="domain" description="4Fe-4S Mo/W bis-MGD-type" evidence="13">
    <location>
        <begin position="215"/>
        <end position="271"/>
    </location>
</feature>
<feature type="domain" description="4Fe-4S ferredoxin-type" evidence="12">
    <location>
        <begin position="137"/>
        <end position="156"/>
    </location>
</feature>
<keyword evidence="7" id="KW-0408">Iron</keyword>
<dbReference type="Pfam" id="PF00384">
    <property type="entry name" value="Molybdopterin"/>
    <property type="match status" value="1"/>
</dbReference>
<dbReference type="GO" id="GO:0016491">
    <property type="term" value="F:oxidoreductase activity"/>
    <property type="evidence" value="ECO:0007669"/>
    <property type="project" value="UniProtKB-KW"/>
</dbReference>
<dbReference type="Gene3D" id="3.40.50.740">
    <property type="match status" value="1"/>
</dbReference>
<dbReference type="PROSITE" id="PS51669">
    <property type="entry name" value="4FE4S_MOW_BIS_MGD"/>
    <property type="match status" value="1"/>
</dbReference>
<dbReference type="InterPro" id="IPR054351">
    <property type="entry name" value="NADH_UbQ_OxRdtase_ferredoxin"/>
</dbReference>
<keyword evidence="15" id="KW-0560">Oxidoreductase</keyword>
<dbReference type="Pfam" id="PF01568">
    <property type="entry name" value="Molydop_binding"/>
    <property type="match status" value="1"/>
</dbReference>
<gene>
    <name evidence="15" type="ORF">ASN18_0376</name>
</gene>
<evidence type="ECO:0000259" key="13">
    <source>
        <dbReference type="PROSITE" id="PS51669"/>
    </source>
</evidence>
<comment type="caution">
    <text evidence="15">The sequence shown here is derived from an EMBL/GenBank/DDBJ whole genome shotgun (WGS) entry which is preliminary data.</text>
</comment>
<dbReference type="InterPro" id="IPR050123">
    <property type="entry name" value="Prok_molybdopt-oxidoreductase"/>
</dbReference>
<dbReference type="SUPFAM" id="SSF54292">
    <property type="entry name" value="2Fe-2S ferredoxin-like"/>
    <property type="match status" value="1"/>
</dbReference>
<dbReference type="Gene3D" id="2.20.25.90">
    <property type="entry name" value="ADC-like domains"/>
    <property type="match status" value="1"/>
</dbReference>
<dbReference type="InterPro" id="IPR017900">
    <property type="entry name" value="4Fe4S_Fe_S_CS"/>
</dbReference>
<dbReference type="Gene3D" id="3.10.20.740">
    <property type="match status" value="1"/>
</dbReference>
<keyword evidence="8" id="KW-0411">Iron-sulfur</keyword>
<dbReference type="SUPFAM" id="SSF54862">
    <property type="entry name" value="4Fe-4S ferredoxins"/>
    <property type="match status" value="1"/>
</dbReference>
<evidence type="ECO:0000256" key="3">
    <source>
        <dbReference type="ARBA" id="ARBA00022485"/>
    </source>
</evidence>
<evidence type="ECO:0000259" key="14">
    <source>
        <dbReference type="PROSITE" id="PS51839"/>
    </source>
</evidence>
<keyword evidence="16" id="KW-1185">Reference proteome</keyword>
<dbReference type="PROSITE" id="PS00198">
    <property type="entry name" value="4FE4S_FER_1"/>
    <property type="match status" value="1"/>
</dbReference>
<dbReference type="InterPro" id="IPR017896">
    <property type="entry name" value="4Fe4S_Fe-S-bd"/>
</dbReference>
<dbReference type="RefSeq" id="WP_085050904.1">
    <property type="nucleotide sequence ID" value="NZ_LNQR01000018.1"/>
</dbReference>
<sequence>MVNLIIDDKKIQVPDGTTILVAAKANGIEIPTLCWDKRLTPFGGCRICLVEIEGRSKLYTSCSTAAENGMVVYTSTPDVLKARKTVFELLLVHHPLDCPICDKAGECKLQDMSYMYGSSSSNYAGEKKADPEDIANPLIDINTNRCIMCGRCVRVCWEHQGVGAINFIGRGFGTKVSPPFEETLNCEFCGQCVDACPVGALGSKPFRHRARAWFLEQKDNICPYCGVGCTITLDIREGRILNARGVDGKGVSKGDLCTKGRYGTDYIYSSNRLKTPMVRKNGELVPSSWEEAMYVIASGMKQVLTAHGPDSIGAIGSSRCSIEDNYVLQKFMRTVIGTNNIDSSAYFGYAKIFKAIETAFGLHELPIDFNSPLAKKVLLVLETDIAATHPIWGLKFIEARQHGAHLIVASARETKLTRHANTWLRIKPGTAQALVYGIMKTAIDEGIHLKNESAGNIANFSEMAGLLNDYTPDKVSELTGIGRDELIDTAARFLSAESRLVTTAATPASNLEGLNSLLAAANLVMLTGDGPRALQMPAEYSNTFGLWKMGVTPGYLPGYVKITDKPGKDLFNMLYEKDSIKALYLMGEDPLVTYPDLKKLEDKFQSLEFIVVQDIRMTASARYAHVVLPASSWSEKEGTFINMAGIYQDVNKIVASTGESMPDWQILRNLARVMNVPIGADSLKTIREEIDSIKVDLPHEKWKYAPVPFELAEKPDTKYPLVLVTGNLMQHSGALSAMSTSLTHVISDAFVQVSPQDADKYLLEDGGNAKVESKNGAATMKVRISEEIPAGMIFVPLHFFRWRVNELTSVTQGPGVPITTVRVIPQD</sequence>
<evidence type="ECO:0000259" key="12">
    <source>
        <dbReference type="PROSITE" id="PS51379"/>
    </source>
</evidence>
<evidence type="ECO:0000313" key="16">
    <source>
        <dbReference type="Proteomes" id="UP000060487"/>
    </source>
</evidence>
<dbReference type="Pfam" id="PF22117">
    <property type="entry name" value="Fer4_Nqo3"/>
    <property type="match status" value="1"/>
</dbReference>
<dbReference type="Pfam" id="PF04879">
    <property type="entry name" value="Molybdop_Fe4S4"/>
    <property type="match status" value="1"/>
</dbReference>
<dbReference type="PROSITE" id="PS51379">
    <property type="entry name" value="4FE4S_FER_2"/>
    <property type="match status" value="2"/>
</dbReference>
<keyword evidence="4" id="KW-0001">2Fe-2S</keyword>
<dbReference type="EC" id="1.2.1.2" evidence="15"/>
<keyword evidence="5" id="KW-0874">Quinone</keyword>
<dbReference type="InterPro" id="IPR000283">
    <property type="entry name" value="NADH_UbQ_OxRdtase_75kDa_su_CS"/>
</dbReference>
<evidence type="ECO:0000256" key="10">
    <source>
        <dbReference type="ARBA" id="ARBA00034078"/>
    </source>
</evidence>
<feature type="domain" description="4Fe-4S ferredoxin-type" evidence="12">
    <location>
        <begin position="176"/>
        <end position="206"/>
    </location>
</feature>
<evidence type="ECO:0000256" key="7">
    <source>
        <dbReference type="ARBA" id="ARBA00023004"/>
    </source>
</evidence>
<dbReference type="Pfam" id="PF13510">
    <property type="entry name" value="Fer2_4"/>
    <property type="match status" value="1"/>
</dbReference>
<comment type="cofactor">
    <cofactor evidence="1">
        <name>[4Fe-4S] cluster</name>
        <dbReference type="ChEBI" id="CHEBI:49883"/>
    </cofactor>
</comment>
<dbReference type="Gene3D" id="3.30.70.20">
    <property type="match status" value="1"/>
</dbReference>
<dbReference type="CDD" id="cd00207">
    <property type="entry name" value="fer2"/>
    <property type="match status" value="1"/>
</dbReference>
<comment type="function">
    <text evidence="2">NDH-1 shuttles electrons from NADH, via FMN and iron-sulfur (Fe-S) centers, to quinones in the respiratory chain. The immediate electron acceptor for the enzyme in this species is believed to be ubiquinone. Couples the redox reaction to proton translocation (for every two electrons transferred, four hydrogen ions are translocated across the cytoplasmic membrane), and thus conserves the redox energy in a proton gradient.</text>
</comment>
<evidence type="ECO:0000259" key="11">
    <source>
        <dbReference type="PROSITE" id="PS51085"/>
    </source>
</evidence>
<keyword evidence="6" id="KW-0479">Metal-binding</keyword>
<dbReference type="SUPFAM" id="SSF53706">
    <property type="entry name" value="Formate dehydrogenase/DMSO reductase, domains 1-3"/>
    <property type="match status" value="1"/>
</dbReference>
<dbReference type="PANTHER" id="PTHR43105:SF10">
    <property type="entry name" value="NADH-QUINONE OXIDOREDUCTASE SUBUNIT G"/>
    <property type="match status" value="1"/>
</dbReference>
<organism evidence="15 16">
    <name type="scientific">Candidatus Magnetominusculus xianensis</name>
    <dbReference type="NCBI Taxonomy" id="1748249"/>
    <lineage>
        <taxon>Bacteria</taxon>
        <taxon>Pseudomonadati</taxon>
        <taxon>Nitrospirota</taxon>
        <taxon>Nitrospiria</taxon>
        <taxon>Nitrospirales</taxon>
        <taxon>Nitrospiraceae</taxon>
        <taxon>Candidatus Magnetominusculus</taxon>
    </lineage>
</organism>
<dbReference type="SMART" id="SM00926">
    <property type="entry name" value="Molybdop_Fe4S4"/>
    <property type="match status" value="1"/>
</dbReference>
<dbReference type="Gene3D" id="3.40.228.10">
    <property type="entry name" value="Dimethylsulfoxide Reductase, domain 2"/>
    <property type="match status" value="1"/>
</dbReference>
<evidence type="ECO:0000256" key="6">
    <source>
        <dbReference type="ARBA" id="ARBA00022723"/>
    </source>
</evidence>
<dbReference type="InterPro" id="IPR019574">
    <property type="entry name" value="NADH_UbQ_OxRdtase_Gsu_4Fe4S-bd"/>
</dbReference>
<dbReference type="SUPFAM" id="SSF50692">
    <property type="entry name" value="ADC-like"/>
    <property type="match status" value="1"/>
</dbReference>
<dbReference type="PROSITE" id="PS00641">
    <property type="entry name" value="COMPLEX1_75K_1"/>
    <property type="match status" value="1"/>
</dbReference>
<protein>
    <submittedName>
        <fullName evidence="15">Formate dehydrogenase, alpha subunit</fullName>
        <ecNumber evidence="15">1.2.1.2</ecNumber>
    </submittedName>
</protein>
<evidence type="ECO:0000256" key="9">
    <source>
        <dbReference type="ARBA" id="ARBA00023075"/>
    </source>
</evidence>
<dbReference type="Proteomes" id="UP000060487">
    <property type="component" value="Unassembled WGS sequence"/>
</dbReference>
<dbReference type="InterPro" id="IPR036010">
    <property type="entry name" value="2Fe-2S_ferredoxin-like_sf"/>
</dbReference>
<keyword evidence="3" id="KW-0004">4Fe-4S</keyword>
<feature type="domain" description="2Fe-2S ferredoxin-type" evidence="11">
    <location>
        <begin position="1"/>
        <end position="78"/>
    </location>
</feature>
<dbReference type="PROSITE" id="PS51085">
    <property type="entry name" value="2FE2S_FER_2"/>
    <property type="match status" value="1"/>
</dbReference>
<dbReference type="EMBL" id="LNQR01000018">
    <property type="protein sequence ID" value="KWT92941.1"/>
    <property type="molecule type" value="Genomic_DNA"/>
</dbReference>
<dbReference type="SMART" id="SM00929">
    <property type="entry name" value="NADH-G_4Fe-4S_3"/>
    <property type="match status" value="1"/>
</dbReference>
<dbReference type="PROSITE" id="PS51839">
    <property type="entry name" value="4FE4S_HC3"/>
    <property type="match status" value="1"/>
</dbReference>
<dbReference type="InterPro" id="IPR006656">
    <property type="entry name" value="Mopterin_OxRdtase"/>
</dbReference>
<evidence type="ECO:0000256" key="4">
    <source>
        <dbReference type="ARBA" id="ARBA00022714"/>
    </source>
</evidence>
<evidence type="ECO:0000256" key="1">
    <source>
        <dbReference type="ARBA" id="ARBA00001966"/>
    </source>
</evidence>
<dbReference type="Pfam" id="PF10588">
    <property type="entry name" value="NADH-G_4Fe-4S_3"/>
    <property type="match status" value="1"/>
</dbReference>
<dbReference type="InterPro" id="IPR006963">
    <property type="entry name" value="Mopterin_OxRdtase_4Fe-4S_dom"/>
</dbReference>
<evidence type="ECO:0000256" key="2">
    <source>
        <dbReference type="ARBA" id="ARBA00002378"/>
    </source>
</evidence>
<evidence type="ECO:0000256" key="8">
    <source>
        <dbReference type="ARBA" id="ARBA00023014"/>
    </source>
</evidence>
<accession>A0ABR5SIY6</accession>
<dbReference type="InterPro" id="IPR009010">
    <property type="entry name" value="Asp_de-COase-like_dom_sf"/>
</dbReference>
<dbReference type="PANTHER" id="PTHR43105">
    <property type="entry name" value="RESPIRATORY NITRATE REDUCTASE"/>
    <property type="match status" value="1"/>
</dbReference>
<dbReference type="InterPro" id="IPR006657">
    <property type="entry name" value="MoPterin_dinucl-bd_dom"/>
</dbReference>
<proteinExistence type="predicted"/>
<comment type="cofactor">
    <cofactor evidence="10">
        <name>[2Fe-2S] cluster</name>
        <dbReference type="ChEBI" id="CHEBI:190135"/>
    </cofactor>
</comment>
<dbReference type="Gene3D" id="2.40.40.20">
    <property type="match status" value="1"/>
</dbReference>
<name>A0ABR5SIY6_9BACT</name>
<keyword evidence="9" id="KW-0830">Ubiquinone</keyword>
<evidence type="ECO:0000313" key="15">
    <source>
        <dbReference type="EMBL" id="KWT92941.1"/>
    </source>
</evidence>
<dbReference type="InterPro" id="IPR001041">
    <property type="entry name" value="2Fe-2S_ferredoxin-type"/>
</dbReference>
<evidence type="ECO:0000256" key="5">
    <source>
        <dbReference type="ARBA" id="ARBA00022719"/>
    </source>
</evidence>